<dbReference type="OrthoDB" id="9811121at2"/>
<dbReference type="SUPFAM" id="SSF56317">
    <property type="entry name" value="Carbon-nitrogen hydrolase"/>
    <property type="match status" value="1"/>
</dbReference>
<reference evidence="7" key="1">
    <citation type="submission" date="2010-07" db="EMBL/GenBank/DDBJ databases">
        <authorList>
            <person name="Muzny D."/>
            <person name="Qin X."/>
            <person name="Deng J."/>
            <person name="Jiang H."/>
            <person name="Liu Y."/>
            <person name="Qu J."/>
            <person name="Song X.-Z."/>
            <person name="Zhang L."/>
            <person name="Thornton R."/>
            <person name="Coyle M."/>
            <person name="Francisco L."/>
            <person name="Jackson L."/>
            <person name="Javaid M."/>
            <person name="Korchina V."/>
            <person name="Kovar C."/>
            <person name="Mata R."/>
            <person name="Mathew T."/>
            <person name="Ngo R."/>
            <person name="Nguyen L."/>
            <person name="Nguyen N."/>
            <person name="Okwuonu G."/>
            <person name="Ongeri F."/>
            <person name="Pham C."/>
            <person name="Simmons D."/>
            <person name="Wilczek-Boney K."/>
            <person name="Hale W."/>
            <person name="Jakkamsetti A."/>
            <person name="Pham P."/>
            <person name="Ruth R."/>
            <person name="San Lucas F."/>
            <person name="Warren J."/>
            <person name="Zhang J."/>
            <person name="Zhao Z."/>
            <person name="Zhou C."/>
            <person name="Zhu D."/>
            <person name="Lee S."/>
            <person name="Bess C."/>
            <person name="Blankenburg K."/>
            <person name="Forbes L."/>
            <person name="Fu Q."/>
            <person name="Gubbala S."/>
            <person name="Hirani K."/>
            <person name="Jayaseelan J.C."/>
            <person name="Lara F."/>
            <person name="Munidasa M."/>
            <person name="Palculict T."/>
            <person name="Patil S."/>
            <person name="Pu L.-L."/>
            <person name="Saada N."/>
            <person name="Tang L."/>
            <person name="Weissenberger G."/>
            <person name="Zhu Y."/>
            <person name="Hemphill L."/>
            <person name="Shang Y."/>
            <person name="Youmans B."/>
            <person name="Ayvaz T."/>
            <person name="Ross M."/>
            <person name="Santibanez J."/>
            <person name="Aqrawi P."/>
            <person name="Gross S."/>
            <person name="Joshi V."/>
            <person name="Fowler G."/>
            <person name="Nazareth L."/>
            <person name="Reid J."/>
            <person name="Worley K."/>
            <person name="Petrosino J."/>
            <person name="Highlander S."/>
            <person name="Gibbs R."/>
        </authorList>
    </citation>
    <scope>NUCLEOTIDE SEQUENCE [LARGE SCALE GENOMIC DNA]</scope>
    <source>
        <strain evidence="7">DSM 16973</strain>
    </source>
</reference>
<protein>
    <recommendedName>
        <fullName evidence="5">Omega-amidase YafV</fullName>
        <ecNumber evidence="3">3.5.1.3</ecNumber>
    </recommendedName>
</protein>
<dbReference type="PANTHER" id="PTHR47799">
    <property type="entry name" value="OMEGA-AMIDASE YAFV"/>
    <property type="match status" value="1"/>
</dbReference>
<evidence type="ECO:0000313" key="7">
    <source>
        <dbReference type="EMBL" id="EFM02885.1"/>
    </source>
</evidence>
<dbReference type="InterPro" id="IPR052737">
    <property type="entry name" value="Omega-amidase_YafV"/>
</dbReference>
<dbReference type="Pfam" id="PF00795">
    <property type="entry name" value="CN_hydrolase"/>
    <property type="match status" value="1"/>
</dbReference>
<evidence type="ECO:0000256" key="2">
    <source>
        <dbReference type="ARBA" id="ARBA00022801"/>
    </source>
</evidence>
<evidence type="ECO:0000256" key="3">
    <source>
        <dbReference type="ARBA" id="ARBA00039118"/>
    </source>
</evidence>
<gene>
    <name evidence="7" type="primary">yafV</name>
    <name evidence="7" type="ORF">HMPREF0658_0260</name>
</gene>
<dbReference type="PANTHER" id="PTHR47799:SF1">
    <property type="entry name" value="OMEGA-AMIDASE YAFV"/>
    <property type="match status" value="1"/>
</dbReference>
<feature type="domain" description="CN hydrolase" evidence="6">
    <location>
        <begin position="1"/>
        <end position="231"/>
    </location>
</feature>
<accession>E0NQ09</accession>
<evidence type="ECO:0000313" key="8">
    <source>
        <dbReference type="Proteomes" id="UP000004394"/>
    </source>
</evidence>
<keyword evidence="2 7" id="KW-0378">Hydrolase</keyword>
<dbReference type="Gene3D" id="3.60.110.10">
    <property type="entry name" value="Carbon-nitrogen hydrolase"/>
    <property type="match status" value="1"/>
</dbReference>
<dbReference type="GO" id="GO:0050152">
    <property type="term" value="F:omega-amidase activity"/>
    <property type="evidence" value="ECO:0007669"/>
    <property type="project" value="UniProtKB-EC"/>
</dbReference>
<comment type="caution">
    <text evidence="7">The sequence shown here is derived from an EMBL/GenBank/DDBJ whole genome shotgun (WGS) entry which is preliminary data.</text>
</comment>
<dbReference type="InterPro" id="IPR003010">
    <property type="entry name" value="C-N_Hydrolase"/>
</dbReference>
<evidence type="ECO:0000256" key="5">
    <source>
        <dbReference type="ARBA" id="ARBA00072139"/>
    </source>
</evidence>
<dbReference type="PROSITE" id="PS50263">
    <property type="entry name" value="CN_HYDROLASE"/>
    <property type="match status" value="1"/>
</dbReference>
<evidence type="ECO:0000259" key="6">
    <source>
        <dbReference type="PROSITE" id="PS50263"/>
    </source>
</evidence>
<dbReference type="STRING" id="862515.HMPREF0658_0260"/>
<dbReference type="FunFam" id="3.60.110.10:FF:000004">
    <property type="entry name" value="Carbon-nitrogen hydrolase"/>
    <property type="match status" value="1"/>
</dbReference>
<dbReference type="PROSITE" id="PS01227">
    <property type="entry name" value="UPF0012"/>
    <property type="match status" value="1"/>
</dbReference>
<proteinExistence type="inferred from homology"/>
<dbReference type="Proteomes" id="UP000004394">
    <property type="component" value="Unassembled WGS sequence"/>
</dbReference>
<evidence type="ECO:0000256" key="4">
    <source>
        <dbReference type="ARBA" id="ARBA00052904"/>
    </source>
</evidence>
<dbReference type="NCBIfam" id="NF007757">
    <property type="entry name" value="PRK10438.1"/>
    <property type="match status" value="1"/>
</dbReference>
<dbReference type="GO" id="GO:0106008">
    <property type="term" value="F:2-oxoglutaramate amidase activity"/>
    <property type="evidence" value="ECO:0007669"/>
    <property type="project" value="TreeGrafter"/>
</dbReference>
<dbReference type="EMBL" id="AEEI01000008">
    <property type="protein sequence ID" value="EFM02885.1"/>
    <property type="molecule type" value="Genomic_DNA"/>
</dbReference>
<dbReference type="RefSeq" id="WP_006947970.1">
    <property type="nucleotide sequence ID" value="NZ_BAJI01000005.1"/>
</dbReference>
<name>E0NQ09_9BACT</name>
<comment type="similarity">
    <text evidence="1">Belongs to the carbon-nitrogen hydrolase superfamily. NIT1/NIT2 family.</text>
</comment>
<evidence type="ECO:0000256" key="1">
    <source>
        <dbReference type="ARBA" id="ARBA00010613"/>
    </source>
</evidence>
<dbReference type="HOGENOM" id="CLU_030130_3_7_10"/>
<dbReference type="EC" id="3.5.1.3" evidence="3"/>
<organism evidence="7 8">
    <name type="scientific">Hoylesella marshii DSM 16973 = JCM 13450</name>
    <dbReference type="NCBI Taxonomy" id="862515"/>
    <lineage>
        <taxon>Bacteria</taxon>
        <taxon>Pseudomonadati</taxon>
        <taxon>Bacteroidota</taxon>
        <taxon>Bacteroidia</taxon>
        <taxon>Bacteroidales</taxon>
        <taxon>Prevotellaceae</taxon>
        <taxon>Hoylesella</taxon>
    </lineage>
</organism>
<sequence length="254" mass="28298">MKITIIQYDIAWGAPVANRYRAERLMNEAKGSDLYVLPEMFTTGFTTNPDGMAEPEDGDTLCWMRERAAALSAAVAGSVAVSTNGGFRNRFYFVQPDGRVCFYDKRHLFGYGGEDRNFTCGRQRVVVAFRGVRFLLQVCYDLRFPVWSRNRGDYDAILYVASWPVSRIAAWTALLRARAIENQCFVVGANRTGNDPTCAYNGSSIIFDAYGHELATAGTTDACAVTACIDMDALEVFRRKFPVLCDADAYTLDV</sequence>
<dbReference type="AlphaFoldDB" id="E0NQ09"/>
<dbReference type="InterPro" id="IPR036526">
    <property type="entry name" value="C-N_Hydrolase_sf"/>
</dbReference>
<dbReference type="eggNOG" id="COG0388">
    <property type="taxonomic scope" value="Bacteria"/>
</dbReference>
<keyword evidence="8" id="KW-1185">Reference proteome</keyword>
<comment type="catalytic activity">
    <reaction evidence="4">
        <text>a monoamide of a dicarboxylate + H2O = a dicarboxylate + NH4(+)</text>
        <dbReference type="Rhea" id="RHEA:11716"/>
        <dbReference type="ChEBI" id="CHEBI:15377"/>
        <dbReference type="ChEBI" id="CHEBI:28938"/>
        <dbReference type="ChEBI" id="CHEBI:28965"/>
        <dbReference type="ChEBI" id="CHEBI:77450"/>
        <dbReference type="EC" id="3.5.1.3"/>
    </reaction>
</comment>
<dbReference type="InterPro" id="IPR001110">
    <property type="entry name" value="UPF0012_CS"/>
</dbReference>